<feature type="signal peptide" evidence="2">
    <location>
        <begin position="1"/>
        <end position="18"/>
    </location>
</feature>
<feature type="region of interest" description="Disordered" evidence="1">
    <location>
        <begin position="63"/>
        <end position="83"/>
    </location>
</feature>
<evidence type="ECO:0000256" key="1">
    <source>
        <dbReference type="SAM" id="MobiDB-lite"/>
    </source>
</evidence>
<dbReference type="AlphaFoldDB" id="A0A7J6NGE6"/>
<reference evidence="3 4" key="1">
    <citation type="submission" date="2020-04" db="EMBL/GenBank/DDBJ databases">
        <title>Perkinsus olseni comparative genomics.</title>
        <authorList>
            <person name="Bogema D.R."/>
        </authorList>
    </citation>
    <scope>NUCLEOTIDE SEQUENCE [LARGE SCALE GENOMIC DNA]</scope>
    <source>
        <strain evidence="3">ATCC PRA-205</strain>
    </source>
</reference>
<keyword evidence="2" id="KW-0732">Signal</keyword>
<evidence type="ECO:0000313" key="4">
    <source>
        <dbReference type="Proteomes" id="UP000574390"/>
    </source>
</evidence>
<feature type="compositionally biased region" description="Basic and acidic residues" evidence="1">
    <location>
        <begin position="66"/>
        <end position="83"/>
    </location>
</feature>
<comment type="caution">
    <text evidence="3">The sequence shown here is derived from an EMBL/GenBank/DDBJ whole genome shotgun (WGS) entry which is preliminary data.</text>
</comment>
<gene>
    <name evidence="3" type="ORF">FOZ62_012220</name>
</gene>
<dbReference type="EMBL" id="JABANM010037406">
    <property type="protein sequence ID" value="KAF4682909.1"/>
    <property type="molecule type" value="Genomic_DNA"/>
</dbReference>
<protein>
    <submittedName>
        <fullName evidence="3">Uncharacterized protein</fullName>
    </submittedName>
</protein>
<dbReference type="Proteomes" id="UP000574390">
    <property type="component" value="Unassembled WGS sequence"/>
</dbReference>
<feature type="non-terminal residue" evidence="3">
    <location>
        <position position="119"/>
    </location>
</feature>
<feature type="chain" id="PRO_5029651554" evidence="2">
    <location>
        <begin position="19"/>
        <end position="119"/>
    </location>
</feature>
<evidence type="ECO:0000256" key="2">
    <source>
        <dbReference type="SAM" id="SignalP"/>
    </source>
</evidence>
<evidence type="ECO:0000313" key="3">
    <source>
        <dbReference type="EMBL" id="KAF4682909.1"/>
    </source>
</evidence>
<accession>A0A7J6NGE6</accession>
<sequence>ILNLAASTVLLLLSVCFALHASIVAQSLEVKLLTRWLRLPLPKTSDIANAADTIEVVVRRLSQRRTAHEGSSRKDARDVGKNGMMDHAEDDKYTVSHFSLFQRLQKSWQGYDAYARVFM</sequence>
<organism evidence="3 4">
    <name type="scientific">Perkinsus olseni</name>
    <name type="common">Perkinsus atlanticus</name>
    <dbReference type="NCBI Taxonomy" id="32597"/>
    <lineage>
        <taxon>Eukaryota</taxon>
        <taxon>Sar</taxon>
        <taxon>Alveolata</taxon>
        <taxon>Perkinsozoa</taxon>
        <taxon>Perkinsea</taxon>
        <taxon>Perkinsida</taxon>
        <taxon>Perkinsidae</taxon>
        <taxon>Perkinsus</taxon>
    </lineage>
</organism>
<proteinExistence type="predicted"/>
<name>A0A7J6NGE6_PEROL</name>
<feature type="non-terminal residue" evidence="3">
    <location>
        <position position="1"/>
    </location>
</feature>